<evidence type="ECO:0000313" key="1">
    <source>
        <dbReference type="EMBL" id="AIJ46722.1"/>
    </source>
</evidence>
<dbReference type="Proteomes" id="UP000028782">
    <property type="component" value="Chromosome"/>
</dbReference>
<dbReference type="KEGG" id="ctes:O987_13015"/>
<dbReference type="AlphaFoldDB" id="A0A076PTM4"/>
<sequence length="126" mass="13866">MARSCSAAALACLRVSPHGRIPAEFMERSLLVNEQLVQGRQDNLQWTLPDRLGNDAIADIDRICELDHEVARAQPAQMLGAQGNFEKANLNLCFLCAAPCDKCRQLWISYLSPGTRCERAQAPGSP</sequence>
<proteinExistence type="predicted"/>
<dbReference type="HOGENOM" id="CLU_1977756_0_0_4"/>
<reference evidence="1 2" key="1">
    <citation type="journal article" date="2014" name="Genome Announc.">
        <title>Complete Genome Sequence of Polychlorinated Biphenyl Degrader Comamonas testosteroni TK102 (NBRC 109938).</title>
        <authorList>
            <person name="Fukuda K."/>
            <person name="Hosoyama A."/>
            <person name="Tsuchikane K."/>
            <person name="Ohji S."/>
            <person name="Yamazoe A."/>
            <person name="Fujita N."/>
            <person name="Shintani M."/>
            <person name="Kimbara K."/>
        </authorList>
    </citation>
    <scope>NUCLEOTIDE SEQUENCE [LARGE SCALE GENOMIC DNA]</scope>
    <source>
        <strain evidence="1">TK102</strain>
    </source>
</reference>
<evidence type="ECO:0000313" key="2">
    <source>
        <dbReference type="Proteomes" id="UP000028782"/>
    </source>
</evidence>
<protein>
    <submittedName>
        <fullName evidence="1">Uncharacterized protein</fullName>
    </submittedName>
</protein>
<dbReference type="EMBL" id="CP006704">
    <property type="protein sequence ID" value="AIJ46722.1"/>
    <property type="molecule type" value="Genomic_DNA"/>
</dbReference>
<organism evidence="1 2">
    <name type="scientific">Comamonas testosteroni TK102</name>
    <dbReference type="NCBI Taxonomy" id="1392005"/>
    <lineage>
        <taxon>Bacteria</taxon>
        <taxon>Pseudomonadati</taxon>
        <taxon>Pseudomonadota</taxon>
        <taxon>Betaproteobacteria</taxon>
        <taxon>Burkholderiales</taxon>
        <taxon>Comamonadaceae</taxon>
        <taxon>Comamonas</taxon>
    </lineage>
</organism>
<accession>A0A076PTM4</accession>
<name>A0A076PTM4_COMTE</name>
<gene>
    <name evidence="1" type="ORF">O987_13015</name>
</gene>